<evidence type="ECO:0000313" key="7">
    <source>
        <dbReference type="EMBL" id="CAI9725281.1"/>
    </source>
</evidence>
<dbReference type="Gene3D" id="3.30.750.24">
    <property type="entry name" value="STAS domain"/>
    <property type="match status" value="1"/>
</dbReference>
<dbReference type="EMBL" id="OX597820">
    <property type="protein sequence ID" value="CAI9725281.1"/>
    <property type="molecule type" value="Genomic_DNA"/>
</dbReference>
<evidence type="ECO:0000256" key="1">
    <source>
        <dbReference type="ARBA" id="ARBA00004141"/>
    </source>
</evidence>
<comment type="subcellular location">
    <subcellularLocation>
        <location evidence="1">Membrane</location>
        <topology evidence="1">Multi-pass membrane protein</topology>
    </subcellularLocation>
</comment>
<feature type="transmembrane region" description="Helical" evidence="5">
    <location>
        <begin position="41"/>
        <end position="61"/>
    </location>
</feature>
<keyword evidence="4 5" id="KW-0472">Membrane</keyword>
<evidence type="ECO:0000313" key="8">
    <source>
        <dbReference type="Proteomes" id="UP001162480"/>
    </source>
</evidence>
<dbReference type="InterPro" id="IPR011547">
    <property type="entry name" value="SLC26A/SulP_dom"/>
</dbReference>
<dbReference type="Pfam" id="PF00916">
    <property type="entry name" value="Sulfate_transp"/>
    <property type="match status" value="1"/>
</dbReference>
<dbReference type="GO" id="GO:0016020">
    <property type="term" value="C:membrane"/>
    <property type="evidence" value="ECO:0007669"/>
    <property type="project" value="UniProtKB-SubCell"/>
</dbReference>
<evidence type="ECO:0000259" key="6">
    <source>
        <dbReference type="Pfam" id="PF00916"/>
    </source>
</evidence>
<evidence type="ECO:0000256" key="2">
    <source>
        <dbReference type="ARBA" id="ARBA00022692"/>
    </source>
</evidence>
<dbReference type="AlphaFoldDB" id="A0AA36AZP0"/>
<evidence type="ECO:0000256" key="5">
    <source>
        <dbReference type="SAM" id="Phobius"/>
    </source>
</evidence>
<evidence type="ECO:0000256" key="4">
    <source>
        <dbReference type="ARBA" id="ARBA00023136"/>
    </source>
</evidence>
<dbReference type="GO" id="GO:0055085">
    <property type="term" value="P:transmembrane transport"/>
    <property type="evidence" value="ECO:0007669"/>
    <property type="project" value="InterPro"/>
</dbReference>
<name>A0AA36AZP0_OCTVU</name>
<feature type="transmembrane region" description="Helical" evidence="5">
    <location>
        <begin position="67"/>
        <end position="85"/>
    </location>
</feature>
<gene>
    <name evidence="7" type="ORF">OCTVUL_1B022889</name>
</gene>
<feature type="domain" description="SLC26A/SulP transporter" evidence="6">
    <location>
        <begin position="24"/>
        <end position="108"/>
    </location>
</feature>
<dbReference type="InterPro" id="IPR001902">
    <property type="entry name" value="SLC26A/SulP_fam"/>
</dbReference>
<keyword evidence="3 5" id="KW-1133">Transmembrane helix</keyword>
<dbReference type="InterPro" id="IPR036513">
    <property type="entry name" value="STAS_dom_sf"/>
</dbReference>
<evidence type="ECO:0000256" key="3">
    <source>
        <dbReference type="ARBA" id="ARBA00022989"/>
    </source>
</evidence>
<accession>A0AA36AZP0</accession>
<dbReference type="PANTHER" id="PTHR11814">
    <property type="entry name" value="SULFATE TRANSPORTER"/>
    <property type="match status" value="1"/>
</dbReference>
<proteinExistence type="predicted"/>
<organism evidence="7 8">
    <name type="scientific">Octopus vulgaris</name>
    <name type="common">Common octopus</name>
    <dbReference type="NCBI Taxonomy" id="6645"/>
    <lineage>
        <taxon>Eukaryota</taxon>
        <taxon>Metazoa</taxon>
        <taxon>Spiralia</taxon>
        <taxon>Lophotrochozoa</taxon>
        <taxon>Mollusca</taxon>
        <taxon>Cephalopoda</taxon>
        <taxon>Coleoidea</taxon>
        <taxon>Octopodiformes</taxon>
        <taxon>Octopoda</taxon>
        <taxon>Incirrata</taxon>
        <taxon>Octopodidae</taxon>
        <taxon>Octopus</taxon>
    </lineage>
</organism>
<dbReference type="Proteomes" id="UP001162480">
    <property type="component" value="Chromosome 7"/>
</dbReference>
<reference evidence="7" key="1">
    <citation type="submission" date="2023-08" db="EMBL/GenBank/DDBJ databases">
        <authorList>
            <person name="Alioto T."/>
            <person name="Alioto T."/>
            <person name="Gomez Garrido J."/>
        </authorList>
    </citation>
    <scope>NUCLEOTIDE SEQUENCE</scope>
</reference>
<protein>
    <submittedName>
        <fullName evidence="7">Solute carrier family 26, member 5</fullName>
    </submittedName>
</protein>
<keyword evidence="2 5" id="KW-0812">Transmembrane</keyword>
<feature type="transmembrane region" description="Helical" evidence="5">
    <location>
        <begin position="121"/>
        <end position="139"/>
    </location>
</feature>
<keyword evidence="8" id="KW-1185">Reference proteome</keyword>
<sequence>MSRALPDTFTTRPTSNNSHGMRVLEASVAPPRSMIASTMGVKTTLSAVVTAILMFLLLSVISSLFKTLPVSILAAVIVIALKGLFLQIADLKKFWHINIFDFIIWLITFLSVVFLDIDYGLGIGVVVSLITVVLQSQFAQSYRIAQLSKEDLLVEHKLYHSEEIRGVRIFRFEANVYFATAEIFRNSLYRKTLNPRKLLKQLQKLEKRLQEQNKRVYQR</sequence>